<evidence type="ECO:0008006" key="3">
    <source>
        <dbReference type="Google" id="ProtNLM"/>
    </source>
</evidence>
<comment type="caution">
    <text evidence="1">The sequence shown here is derived from an EMBL/GenBank/DDBJ whole genome shotgun (WGS) entry which is preliminary data.</text>
</comment>
<gene>
    <name evidence="1" type="ORF">POL68_21015</name>
</gene>
<accession>A0ABT5DBF3</accession>
<dbReference type="Proteomes" id="UP001221838">
    <property type="component" value="Unassembled WGS sequence"/>
</dbReference>
<proteinExistence type="predicted"/>
<sequence>MQGLRHFVKASGSRWVGIGCVALMTGCARFGSYKINKAERAPLKEAEKIVFPNSYESGIHLDGPSMAALEVARNEFMPPGVTATARDEKLASCLARRDTYDVTVLKVRDDLYFVSFLPKFSRCGIDLETPIMDAGATYAIDGSGRILSEL</sequence>
<evidence type="ECO:0000313" key="2">
    <source>
        <dbReference type="Proteomes" id="UP001221838"/>
    </source>
</evidence>
<protein>
    <recommendedName>
        <fullName evidence="3">Lipoprotein</fullName>
    </recommendedName>
</protein>
<evidence type="ECO:0000313" key="1">
    <source>
        <dbReference type="EMBL" id="MDC0710966.1"/>
    </source>
</evidence>
<dbReference type="EMBL" id="JAQNDM010000002">
    <property type="protein sequence ID" value="MDC0710966.1"/>
    <property type="molecule type" value="Genomic_DNA"/>
</dbReference>
<name>A0ABT5DBF3_9BACT</name>
<dbReference type="RefSeq" id="WP_272140882.1">
    <property type="nucleotide sequence ID" value="NZ_JAQNDM010000002.1"/>
</dbReference>
<dbReference type="PROSITE" id="PS51257">
    <property type="entry name" value="PROKAR_LIPOPROTEIN"/>
    <property type="match status" value="1"/>
</dbReference>
<organism evidence="1 2">
    <name type="scientific">Stigmatella ashevillensis</name>
    <dbReference type="NCBI Taxonomy" id="2995309"/>
    <lineage>
        <taxon>Bacteria</taxon>
        <taxon>Pseudomonadati</taxon>
        <taxon>Myxococcota</taxon>
        <taxon>Myxococcia</taxon>
        <taxon>Myxococcales</taxon>
        <taxon>Cystobacterineae</taxon>
        <taxon>Archangiaceae</taxon>
        <taxon>Stigmatella</taxon>
    </lineage>
</organism>
<reference evidence="1 2" key="1">
    <citation type="submission" date="2022-11" db="EMBL/GenBank/DDBJ databases">
        <title>Minimal conservation of predation-associated metabolite biosynthetic gene clusters underscores biosynthetic potential of Myxococcota including descriptions for ten novel species: Archangium lansinium sp. nov., Myxococcus landrumus sp. nov., Nannocystis bai.</title>
        <authorList>
            <person name="Ahearne A."/>
            <person name="Stevens C."/>
            <person name="Dowd S."/>
        </authorList>
    </citation>
    <scope>NUCLEOTIDE SEQUENCE [LARGE SCALE GENOMIC DNA]</scope>
    <source>
        <strain evidence="1 2">NCWAL01</strain>
    </source>
</reference>
<keyword evidence="2" id="KW-1185">Reference proteome</keyword>